<feature type="domain" description="Major facilitator superfamily (MFS) profile" evidence="7">
    <location>
        <begin position="50"/>
        <end position="454"/>
    </location>
</feature>
<sequence length="486" mass="53399">MEEAKPRLFLEEQKLDDAAIANSTDITLDNTLSIDHQAEKALVRKIDRHIVPVVMIAYLLCFLDRTNIGNAKLFGLEADLGLHGTQYNIAVAVLFIPYVLVEVPSNLLLKKFTPSKWLATLAFLWGIVSTMMGLVNSFGGLVACRLVLGLLEGGLFPGLTVYLTLFYTKKELALRIGYLFVSSALAGACGGLLAYGIGFMDGIRGMSGWRIPTALFGIAMWFLLADEPQTAWFLRAEERNMLQARLQRQTGFHQELDRKDAIKAFKDWKVWLFAAGQFGVNSMLYSYSVFLPSIVSGLGTWTKPQSQALTVPCYVLGAVSYLVAARLSDAHQLRGPYQIGAATLCIIGYGISMAKVSSAVHYFATFLISLGLFIAVGIPLAWLPSNTPRYGKRTTSSAIQIMVCNCSGIVSPFLYPAADAPHYIMGYSVSIALLAYGIGIYGFLSYYYNKVNKRRAAGQEDYKMAGLTDAEIDAMGDESPRFVYTI</sequence>
<feature type="transmembrane region" description="Helical" evidence="6">
    <location>
        <begin position="121"/>
        <end position="140"/>
    </location>
</feature>
<evidence type="ECO:0000259" key="7">
    <source>
        <dbReference type="PROSITE" id="PS50850"/>
    </source>
</evidence>
<evidence type="ECO:0000256" key="1">
    <source>
        <dbReference type="ARBA" id="ARBA00004141"/>
    </source>
</evidence>
<feature type="transmembrane region" description="Helical" evidence="6">
    <location>
        <begin position="360"/>
        <end position="383"/>
    </location>
</feature>
<evidence type="ECO:0000256" key="5">
    <source>
        <dbReference type="ARBA" id="ARBA00023136"/>
    </source>
</evidence>
<feature type="transmembrane region" description="Helical" evidence="6">
    <location>
        <begin position="395"/>
        <end position="418"/>
    </location>
</feature>
<gene>
    <name evidence="8" type="ORF">SEUCBS140593_007334</name>
</gene>
<feature type="transmembrane region" description="Helical" evidence="6">
    <location>
        <begin position="209"/>
        <end position="225"/>
    </location>
</feature>
<dbReference type="PANTHER" id="PTHR43791">
    <property type="entry name" value="PERMEASE-RELATED"/>
    <property type="match status" value="1"/>
</dbReference>
<protein>
    <recommendedName>
        <fullName evidence="7">Major facilitator superfamily (MFS) profile domain-containing protein</fullName>
    </recommendedName>
</protein>
<dbReference type="Proteomes" id="UP001642482">
    <property type="component" value="Unassembled WGS sequence"/>
</dbReference>
<comment type="subcellular location">
    <subcellularLocation>
        <location evidence="1">Membrane</location>
        <topology evidence="1">Multi-pass membrane protein</topology>
    </subcellularLocation>
</comment>
<proteinExistence type="predicted"/>
<dbReference type="SUPFAM" id="SSF103473">
    <property type="entry name" value="MFS general substrate transporter"/>
    <property type="match status" value="1"/>
</dbReference>
<dbReference type="InterPro" id="IPR036259">
    <property type="entry name" value="MFS_trans_sf"/>
</dbReference>
<dbReference type="PROSITE" id="PS50850">
    <property type="entry name" value="MFS"/>
    <property type="match status" value="1"/>
</dbReference>
<reference evidence="8 9" key="1">
    <citation type="submission" date="2024-01" db="EMBL/GenBank/DDBJ databases">
        <authorList>
            <person name="Allen C."/>
            <person name="Tagirdzhanova G."/>
        </authorList>
    </citation>
    <scope>NUCLEOTIDE SEQUENCE [LARGE SCALE GENOMIC DNA]</scope>
</reference>
<keyword evidence="9" id="KW-1185">Reference proteome</keyword>
<dbReference type="PANTHER" id="PTHR43791:SF91">
    <property type="entry name" value="MAJOR FACILITATOR SUPERFAMILY (MFS) PROFILE DOMAIN-CONTAINING PROTEIN-RELATED"/>
    <property type="match status" value="1"/>
</dbReference>
<keyword evidence="4 6" id="KW-1133">Transmembrane helix</keyword>
<comment type="caution">
    <text evidence="8">The sequence shown here is derived from an EMBL/GenBank/DDBJ whole genome shotgun (WGS) entry which is preliminary data.</text>
</comment>
<dbReference type="InterPro" id="IPR020846">
    <property type="entry name" value="MFS_dom"/>
</dbReference>
<feature type="transmembrane region" description="Helical" evidence="6">
    <location>
        <begin position="424"/>
        <end position="448"/>
    </location>
</feature>
<feature type="transmembrane region" description="Helical" evidence="6">
    <location>
        <begin position="146"/>
        <end position="165"/>
    </location>
</feature>
<feature type="transmembrane region" description="Helical" evidence="6">
    <location>
        <begin position="337"/>
        <end position="354"/>
    </location>
</feature>
<evidence type="ECO:0000313" key="8">
    <source>
        <dbReference type="EMBL" id="CAK7229697.1"/>
    </source>
</evidence>
<organism evidence="8 9">
    <name type="scientific">Sporothrix eucalyptigena</name>
    <dbReference type="NCBI Taxonomy" id="1812306"/>
    <lineage>
        <taxon>Eukaryota</taxon>
        <taxon>Fungi</taxon>
        <taxon>Dikarya</taxon>
        <taxon>Ascomycota</taxon>
        <taxon>Pezizomycotina</taxon>
        <taxon>Sordariomycetes</taxon>
        <taxon>Sordariomycetidae</taxon>
        <taxon>Ophiostomatales</taxon>
        <taxon>Ophiostomataceae</taxon>
        <taxon>Sporothrix</taxon>
    </lineage>
</organism>
<keyword evidence="5 6" id="KW-0472">Membrane</keyword>
<dbReference type="Pfam" id="PF07690">
    <property type="entry name" value="MFS_1"/>
    <property type="match status" value="1"/>
</dbReference>
<feature type="transmembrane region" description="Helical" evidence="6">
    <location>
        <begin position="50"/>
        <end position="68"/>
    </location>
</feature>
<dbReference type="Gene3D" id="1.20.1250.20">
    <property type="entry name" value="MFS general substrate transporter like domains"/>
    <property type="match status" value="2"/>
</dbReference>
<evidence type="ECO:0000256" key="3">
    <source>
        <dbReference type="ARBA" id="ARBA00022692"/>
    </source>
</evidence>
<feature type="transmembrane region" description="Helical" evidence="6">
    <location>
        <begin position="177"/>
        <end position="197"/>
    </location>
</feature>
<evidence type="ECO:0000313" key="9">
    <source>
        <dbReference type="Proteomes" id="UP001642482"/>
    </source>
</evidence>
<feature type="transmembrane region" description="Helical" evidence="6">
    <location>
        <begin position="268"/>
        <end position="287"/>
    </location>
</feature>
<feature type="transmembrane region" description="Helical" evidence="6">
    <location>
        <begin position="88"/>
        <end position="109"/>
    </location>
</feature>
<keyword evidence="3 6" id="KW-0812">Transmembrane</keyword>
<name>A0ABP0CDL2_9PEZI</name>
<dbReference type="InterPro" id="IPR011701">
    <property type="entry name" value="MFS"/>
</dbReference>
<evidence type="ECO:0000256" key="2">
    <source>
        <dbReference type="ARBA" id="ARBA00022448"/>
    </source>
</evidence>
<keyword evidence="2" id="KW-0813">Transport</keyword>
<dbReference type="EMBL" id="CAWUHD010000088">
    <property type="protein sequence ID" value="CAK7229697.1"/>
    <property type="molecule type" value="Genomic_DNA"/>
</dbReference>
<evidence type="ECO:0000256" key="6">
    <source>
        <dbReference type="SAM" id="Phobius"/>
    </source>
</evidence>
<evidence type="ECO:0000256" key="4">
    <source>
        <dbReference type="ARBA" id="ARBA00022989"/>
    </source>
</evidence>
<accession>A0ABP0CDL2</accession>
<feature type="transmembrane region" description="Helical" evidence="6">
    <location>
        <begin position="307"/>
        <end position="325"/>
    </location>
</feature>